<feature type="transmembrane region" description="Helical" evidence="6">
    <location>
        <begin position="259"/>
        <end position="292"/>
    </location>
</feature>
<proteinExistence type="predicted"/>
<dbReference type="PANTHER" id="PTHR30213:SF0">
    <property type="entry name" value="UPF0761 MEMBRANE PROTEIN YIHY"/>
    <property type="match status" value="1"/>
</dbReference>
<evidence type="ECO:0000256" key="1">
    <source>
        <dbReference type="ARBA" id="ARBA00004651"/>
    </source>
</evidence>
<feature type="transmembrane region" description="Helical" evidence="6">
    <location>
        <begin position="98"/>
        <end position="122"/>
    </location>
</feature>
<evidence type="ECO:0000256" key="6">
    <source>
        <dbReference type="SAM" id="Phobius"/>
    </source>
</evidence>
<dbReference type="RefSeq" id="WP_073306157.1">
    <property type="nucleotide sequence ID" value="NZ_FRAW01000047.1"/>
</dbReference>
<dbReference type="Proteomes" id="UP000190449">
    <property type="component" value="Unassembled WGS sequence"/>
</dbReference>
<evidence type="ECO:0000256" key="3">
    <source>
        <dbReference type="ARBA" id="ARBA00022692"/>
    </source>
</evidence>
<comment type="subcellular location">
    <subcellularLocation>
        <location evidence="1">Cell membrane</location>
        <topology evidence="1">Multi-pass membrane protein</topology>
    </subcellularLocation>
</comment>
<feature type="transmembrane region" description="Helical" evidence="6">
    <location>
        <begin position="142"/>
        <end position="163"/>
    </location>
</feature>
<dbReference type="PANTHER" id="PTHR30213">
    <property type="entry name" value="INNER MEMBRANE PROTEIN YHJD"/>
    <property type="match status" value="1"/>
</dbReference>
<dbReference type="EMBL" id="FRAW01000047">
    <property type="protein sequence ID" value="SHL20911.1"/>
    <property type="molecule type" value="Genomic_DNA"/>
</dbReference>
<keyword evidence="2" id="KW-1003">Cell membrane</keyword>
<dbReference type="AlphaFoldDB" id="A0A1M6YRG4"/>
<keyword evidence="9" id="KW-1185">Reference proteome</keyword>
<sequence>MPLEQKIDRITHKWPIPLRVIIVSTKAFLFHHGTIRAAAMTYTSFLAVIPFLILLTAISLSLGLGSFFNTYLPVLDQFFSLGLPLDDIMPLLENTEHIHLQTLGAIGSISLFITYIFAIGNLEVNMNVVWENQTSRPFFKQFVAYTPLLLIAALGFAFFAMFVNHLKIGLLDIAHNGKFLTAETVPQIMSTFWTFTMNVIFVALIFFALYLLPYRKGHYSYKKLFWPSLVVSLGIWVCTCGYLIILIMLQKNLVSRMSLFYGSLAFIPLVLLFAFGFWAIMLYGNCLVWTIYSWPKSGSKKWNWVKTEGNL</sequence>
<reference evidence="8 10" key="3">
    <citation type="submission" date="2017-02" db="EMBL/GenBank/DDBJ databases">
        <authorList>
            <person name="Peterson S.W."/>
        </authorList>
    </citation>
    <scope>NUCLEOTIDE SEQUENCE [LARGE SCALE GENOMIC DNA]</scope>
    <source>
        <strain evidence="8 10">ATCC 43854</strain>
    </source>
</reference>
<feature type="transmembrane region" description="Helical" evidence="6">
    <location>
        <begin position="192"/>
        <end position="212"/>
    </location>
</feature>
<reference evidence="9" key="2">
    <citation type="submission" date="2016-11" db="EMBL/GenBank/DDBJ databases">
        <authorList>
            <person name="Varghese N."/>
            <person name="Submissions S."/>
        </authorList>
    </citation>
    <scope>NUCLEOTIDE SEQUENCE [LARGE SCALE GENOMIC DNA]</scope>
    <source>
        <strain evidence="9">UWOS</strain>
    </source>
</reference>
<dbReference type="GO" id="GO:0005886">
    <property type="term" value="C:plasma membrane"/>
    <property type="evidence" value="ECO:0007669"/>
    <property type="project" value="UniProtKB-SubCell"/>
</dbReference>
<evidence type="ECO:0000256" key="2">
    <source>
        <dbReference type="ARBA" id="ARBA00022475"/>
    </source>
</evidence>
<dbReference type="Pfam" id="PF03631">
    <property type="entry name" value="Virul_fac_BrkB"/>
    <property type="match status" value="1"/>
</dbReference>
<dbReference type="Proteomes" id="UP000184275">
    <property type="component" value="Unassembled WGS sequence"/>
</dbReference>
<gene>
    <name evidence="8" type="ORF">SAMN02745108_01385</name>
    <name evidence="7" type="ORF">SAMN05720469_1479</name>
</gene>
<dbReference type="EMBL" id="FUWU01000020">
    <property type="protein sequence ID" value="SJZ70549.1"/>
    <property type="molecule type" value="Genomic_DNA"/>
</dbReference>
<dbReference type="STRING" id="28122.SAMN02745108_01385"/>
<evidence type="ECO:0000313" key="8">
    <source>
        <dbReference type="EMBL" id="SJZ70549.1"/>
    </source>
</evidence>
<accession>A0A1M6YRG4</accession>
<evidence type="ECO:0000256" key="4">
    <source>
        <dbReference type="ARBA" id="ARBA00022989"/>
    </source>
</evidence>
<protein>
    <submittedName>
        <fullName evidence="7">Membrane protein</fullName>
    </submittedName>
</protein>
<evidence type="ECO:0000256" key="5">
    <source>
        <dbReference type="ARBA" id="ARBA00023136"/>
    </source>
</evidence>
<feature type="transmembrane region" description="Helical" evidence="6">
    <location>
        <begin position="224"/>
        <end position="247"/>
    </location>
</feature>
<evidence type="ECO:0000313" key="7">
    <source>
        <dbReference type="EMBL" id="SHL20911.1"/>
    </source>
</evidence>
<accession>A0A1T4MU09</accession>
<keyword evidence="3 6" id="KW-0812">Transmembrane</keyword>
<reference evidence="7" key="1">
    <citation type="submission" date="2016-11" db="EMBL/GenBank/DDBJ databases">
        <authorList>
            <person name="Jaros S."/>
            <person name="Januszkiewicz K."/>
            <person name="Wedrychowicz H."/>
        </authorList>
    </citation>
    <scope>NUCLEOTIDE SEQUENCE [LARGE SCALE GENOMIC DNA]</scope>
    <source>
        <strain evidence="7">UWOS</strain>
    </source>
</reference>
<keyword evidence="4 6" id="KW-1133">Transmembrane helix</keyword>
<organism evidence="7 9">
    <name type="scientific">Fibrobacter intestinalis</name>
    <dbReference type="NCBI Taxonomy" id="28122"/>
    <lineage>
        <taxon>Bacteria</taxon>
        <taxon>Pseudomonadati</taxon>
        <taxon>Fibrobacterota</taxon>
        <taxon>Fibrobacteria</taxon>
        <taxon>Fibrobacterales</taxon>
        <taxon>Fibrobacteraceae</taxon>
        <taxon>Fibrobacter</taxon>
    </lineage>
</organism>
<keyword evidence="5 6" id="KW-0472">Membrane</keyword>
<evidence type="ECO:0000313" key="9">
    <source>
        <dbReference type="Proteomes" id="UP000184275"/>
    </source>
</evidence>
<dbReference type="InterPro" id="IPR017039">
    <property type="entry name" value="Virul_fac_BrkB"/>
</dbReference>
<name>A0A1M6YRG4_9BACT</name>
<evidence type="ECO:0000313" key="10">
    <source>
        <dbReference type="Proteomes" id="UP000190449"/>
    </source>
</evidence>
<feature type="transmembrane region" description="Helical" evidence="6">
    <location>
        <begin position="45"/>
        <end position="68"/>
    </location>
</feature>